<feature type="non-terminal residue" evidence="2">
    <location>
        <position position="1"/>
    </location>
</feature>
<dbReference type="InterPro" id="IPR018490">
    <property type="entry name" value="cNMP-bd_dom_sf"/>
</dbReference>
<dbReference type="Gene3D" id="2.60.120.10">
    <property type="entry name" value="Jelly Rolls"/>
    <property type="match status" value="2"/>
</dbReference>
<accession>A0A0S4JM27</accession>
<gene>
    <name evidence="2" type="ORF">BSAL_26800</name>
</gene>
<dbReference type="PROSITE" id="PS50042">
    <property type="entry name" value="CNMP_BINDING_3"/>
    <property type="match status" value="1"/>
</dbReference>
<proteinExistence type="predicted"/>
<sequence length="205" mass="22591">AKDSVWRDMIFSRWRAGESVGDKALYFQEPHVFTLRAETNCDLVVLKRPVLLSLMDSAERSGLKQCVASGAFAVRANDPVVRLRLSSVRSIPCIEAALDDGIIQDATVRELHALFKIHVFPAGELITSSSATVKRIVVTSTGTAVVDVNSALPFTLINGTPIGCTLLANMRWRYAIYAETECEGWVLPVEDFVAFCKSRGTLKRM</sequence>
<reference evidence="3" key="1">
    <citation type="submission" date="2015-09" db="EMBL/GenBank/DDBJ databases">
        <authorList>
            <consortium name="Pathogen Informatics"/>
        </authorList>
    </citation>
    <scope>NUCLEOTIDE SEQUENCE [LARGE SCALE GENOMIC DNA]</scope>
    <source>
        <strain evidence="3">Lake Konstanz</strain>
    </source>
</reference>
<dbReference type="EMBL" id="CYKH01001830">
    <property type="protein sequence ID" value="CUG90443.1"/>
    <property type="molecule type" value="Genomic_DNA"/>
</dbReference>
<protein>
    <submittedName>
        <fullName evidence="2">Cyclic nucleotide-binding protein, putative</fullName>
    </submittedName>
</protein>
<keyword evidence="3" id="KW-1185">Reference proteome</keyword>
<dbReference type="Proteomes" id="UP000051952">
    <property type="component" value="Unassembled WGS sequence"/>
</dbReference>
<dbReference type="AlphaFoldDB" id="A0A0S4JM27"/>
<feature type="non-terminal residue" evidence="2">
    <location>
        <position position="205"/>
    </location>
</feature>
<organism evidence="2 3">
    <name type="scientific">Bodo saltans</name>
    <name type="common">Flagellated protozoan</name>
    <dbReference type="NCBI Taxonomy" id="75058"/>
    <lineage>
        <taxon>Eukaryota</taxon>
        <taxon>Discoba</taxon>
        <taxon>Euglenozoa</taxon>
        <taxon>Kinetoplastea</taxon>
        <taxon>Metakinetoplastina</taxon>
        <taxon>Eubodonida</taxon>
        <taxon>Bodonidae</taxon>
        <taxon>Bodo</taxon>
    </lineage>
</organism>
<name>A0A0S4JM27_BODSA</name>
<evidence type="ECO:0000259" key="1">
    <source>
        <dbReference type="PROSITE" id="PS50042"/>
    </source>
</evidence>
<feature type="domain" description="Cyclic nucleotide-binding" evidence="1">
    <location>
        <begin position="1"/>
        <end position="55"/>
    </location>
</feature>
<dbReference type="SUPFAM" id="SSF51206">
    <property type="entry name" value="cAMP-binding domain-like"/>
    <property type="match status" value="2"/>
</dbReference>
<dbReference type="InterPro" id="IPR014710">
    <property type="entry name" value="RmlC-like_jellyroll"/>
</dbReference>
<dbReference type="VEuPathDB" id="TriTrypDB:BSAL_26800"/>
<evidence type="ECO:0000313" key="2">
    <source>
        <dbReference type="EMBL" id="CUG90443.1"/>
    </source>
</evidence>
<dbReference type="InterPro" id="IPR000595">
    <property type="entry name" value="cNMP-bd_dom"/>
</dbReference>
<evidence type="ECO:0000313" key="3">
    <source>
        <dbReference type="Proteomes" id="UP000051952"/>
    </source>
</evidence>